<evidence type="ECO:0000313" key="2">
    <source>
        <dbReference type="EMBL" id="KAA3463107.1"/>
    </source>
</evidence>
<feature type="compositionally biased region" description="Polar residues" evidence="1">
    <location>
        <begin position="777"/>
        <end position="795"/>
    </location>
</feature>
<feature type="region of interest" description="Disordered" evidence="1">
    <location>
        <begin position="963"/>
        <end position="1005"/>
    </location>
</feature>
<evidence type="ECO:0000313" key="3">
    <source>
        <dbReference type="Proteomes" id="UP000325315"/>
    </source>
</evidence>
<feature type="compositionally biased region" description="Polar residues" evidence="1">
    <location>
        <begin position="841"/>
        <end position="867"/>
    </location>
</feature>
<dbReference type="AlphaFoldDB" id="A0A5B6V1T8"/>
<feature type="compositionally biased region" description="Acidic residues" evidence="1">
    <location>
        <begin position="77"/>
        <end position="97"/>
    </location>
</feature>
<feature type="compositionally biased region" description="Polar residues" evidence="1">
    <location>
        <begin position="100"/>
        <end position="119"/>
    </location>
</feature>
<dbReference type="EMBL" id="SMMG02000009">
    <property type="protein sequence ID" value="KAA3463107.1"/>
    <property type="molecule type" value="Genomic_DNA"/>
</dbReference>
<dbReference type="PANTHER" id="PTHR34798">
    <property type="entry name" value="PROTEIN TIME FOR COFFEE"/>
    <property type="match status" value="1"/>
</dbReference>
<dbReference type="GO" id="GO:0042752">
    <property type="term" value="P:regulation of circadian rhythm"/>
    <property type="evidence" value="ECO:0007669"/>
    <property type="project" value="InterPro"/>
</dbReference>
<feature type="compositionally biased region" description="Polar residues" evidence="1">
    <location>
        <begin position="1106"/>
        <end position="1135"/>
    </location>
</feature>
<dbReference type="Proteomes" id="UP000325315">
    <property type="component" value="Unassembled WGS sequence"/>
</dbReference>
<sequence length="1261" mass="136900">MERNREGRRSNIAQSNGLHKRRQRNNNIQDGEMEMQETARLRERTSKRDRERDLSNRSRRRRSNKVVLRESDKREDGEESTEESSGGEEEEEEENETEQQQKQLSSRKVSPSARISGQATHLKATDEMMMSFPVPRKARSASVKRSHENWVAGNGGFVDEQNHLRGSVSPARRSVESDRVSPSSSNGSVRKKMKTNRPKTRLPKATKSSSSAQEDIEIEIAEVLYRLMRQSHSSKKEDSAGNPSSKLESEDANVFSTDIKTSSSPQIASSALSQSQTTVLKDPLSGLASNKSKVEVVDSPTPLKVENEQQAEMGICSPKKGQILGLNAAISDNGVAKTAPVVMESWENAMLTKQGDLKPSAVEEPNSVDRALTKEKSFTTKKESANLGVDYQNPTATEPVSAMTNVESQLEEKIKIDLMAPPMASSPGKDGCVDIMSNPNYKFRDAESKVETLVKDEAKVVEKEMKAEDCKGKKMDTINEKRESLNLNLEKPDQAASDCCTFELGQKPQLSKVGISKVMHTASSSSVPVPNGLPPLGYMPPFQTFLPMDASVGSSMALQPFRFLLSQPRPKRCVMHHYIAQNIQSHQQYAKMNHFLPPQTGSVSLSGGKPSNLNVAPPAETLILGNPLVSLSPTLEKSKVAASFPSLTRKDKVSECSKDATKKKQVVVQQASQPVSTGTLKHGPAFIFPLNQYQTTANPSGPSKSATSTGKASLTDNSTLGISTSSTVLPGVAGAVSFNYPNLAANQAPYLTILQNNGYPFSISAPVGNPSAIRGGTPSQSLPFFSGPFHSSQMFHPQLQQQQARSQPLVQPAYQNTVPSSGSSSSHKQPESQQPRGGQVCGNNFLSSTSMHSQQLQEHNVLSSNQSRKMEQEMSGERPIANTQKKVHSQNPPLPHQPLNFTFVPSASVGGGGVDLVPTQAFAMSFASTGNNKASNLNFSSMAQNPAILHSLPELARQGYQVAPAPQVAQQKNHQISDGKSGSSSTSKDDGKKASSGKSHTTNGQAYFFDNSARSLNFVSSTVTGNRTPCSITSTTVAISPPIVANSSNSHQQLLQLQKQHMVQQHHQQPATASRSKIQTTNTMPASSIAAKFSSNAAIYTQTVPQSNPAAQSTPWKNSARTPASPATNVKTFPQQPLRPPQGQTQISFGVNTKSVHKKYLQQPVCIAYDCLVSRSSGNSRTSSTSSIVGFISSYTAITTGHRFLLLVMAKNRLWFVEETCLQSLSPCTSHLFYSRCLVITGDPMEFSRDKVFEGTKALHV</sequence>
<protein>
    <submittedName>
        <fullName evidence="2">Protein TIME FOR COFFEE-like</fullName>
    </submittedName>
</protein>
<dbReference type="GO" id="GO:0005634">
    <property type="term" value="C:nucleus"/>
    <property type="evidence" value="ECO:0007669"/>
    <property type="project" value="TreeGrafter"/>
</dbReference>
<feature type="compositionally biased region" description="Low complexity" evidence="1">
    <location>
        <begin position="819"/>
        <end position="835"/>
    </location>
</feature>
<proteinExistence type="predicted"/>
<feature type="region of interest" description="Disordered" evidence="1">
    <location>
        <begin position="232"/>
        <end position="252"/>
    </location>
</feature>
<name>A0A5B6V1T8_9ROSI</name>
<dbReference type="InterPro" id="IPR039317">
    <property type="entry name" value="TIC"/>
</dbReference>
<feature type="compositionally biased region" description="Low complexity" evidence="1">
    <location>
        <begin position="797"/>
        <end position="812"/>
    </location>
</feature>
<feature type="compositionally biased region" description="Basic and acidic residues" evidence="1">
    <location>
        <begin position="37"/>
        <end position="56"/>
    </location>
</feature>
<feature type="region of interest" description="Disordered" evidence="1">
    <location>
        <begin position="693"/>
        <end position="720"/>
    </location>
</feature>
<dbReference type="PANTHER" id="PTHR34798:SF1">
    <property type="entry name" value="TIC-LIKE PROTEIN"/>
    <property type="match status" value="1"/>
</dbReference>
<feature type="region of interest" description="Disordered" evidence="1">
    <location>
        <begin position="772"/>
        <end position="878"/>
    </location>
</feature>
<feature type="compositionally biased region" description="Basic and acidic residues" evidence="1">
    <location>
        <begin position="67"/>
        <end position="76"/>
    </location>
</feature>
<reference evidence="3" key="1">
    <citation type="journal article" date="2019" name="Plant Biotechnol. J.">
        <title>Genome sequencing of the Australian wild diploid species Gossypium australe highlights disease resistance and delayed gland morphogenesis.</title>
        <authorList>
            <person name="Cai Y."/>
            <person name="Cai X."/>
            <person name="Wang Q."/>
            <person name="Wang P."/>
            <person name="Zhang Y."/>
            <person name="Cai C."/>
            <person name="Xu Y."/>
            <person name="Wang K."/>
            <person name="Zhou Z."/>
            <person name="Wang C."/>
            <person name="Geng S."/>
            <person name="Li B."/>
            <person name="Dong Q."/>
            <person name="Hou Y."/>
            <person name="Wang H."/>
            <person name="Ai P."/>
            <person name="Liu Z."/>
            <person name="Yi F."/>
            <person name="Sun M."/>
            <person name="An G."/>
            <person name="Cheng J."/>
            <person name="Zhang Y."/>
            <person name="Shi Q."/>
            <person name="Xie Y."/>
            <person name="Shi X."/>
            <person name="Chang Y."/>
            <person name="Huang F."/>
            <person name="Chen Y."/>
            <person name="Hong S."/>
            <person name="Mi L."/>
            <person name="Sun Q."/>
            <person name="Zhang L."/>
            <person name="Zhou B."/>
            <person name="Peng R."/>
            <person name="Zhang X."/>
            <person name="Liu F."/>
        </authorList>
    </citation>
    <scope>NUCLEOTIDE SEQUENCE [LARGE SCALE GENOMIC DNA]</scope>
    <source>
        <strain evidence="3">cv. PA1801</strain>
    </source>
</reference>
<organism evidence="2 3">
    <name type="scientific">Gossypium australe</name>
    <dbReference type="NCBI Taxonomy" id="47621"/>
    <lineage>
        <taxon>Eukaryota</taxon>
        <taxon>Viridiplantae</taxon>
        <taxon>Streptophyta</taxon>
        <taxon>Embryophyta</taxon>
        <taxon>Tracheophyta</taxon>
        <taxon>Spermatophyta</taxon>
        <taxon>Magnoliopsida</taxon>
        <taxon>eudicotyledons</taxon>
        <taxon>Gunneridae</taxon>
        <taxon>Pentapetalae</taxon>
        <taxon>rosids</taxon>
        <taxon>malvids</taxon>
        <taxon>Malvales</taxon>
        <taxon>Malvaceae</taxon>
        <taxon>Malvoideae</taxon>
        <taxon>Gossypium</taxon>
    </lineage>
</organism>
<feature type="region of interest" description="Disordered" evidence="1">
    <location>
        <begin position="1106"/>
        <end position="1146"/>
    </location>
</feature>
<feature type="compositionally biased region" description="Basic residues" evidence="1">
    <location>
        <begin position="189"/>
        <end position="204"/>
    </location>
</feature>
<gene>
    <name evidence="2" type="ORF">EPI10_029533</name>
</gene>
<evidence type="ECO:0000256" key="1">
    <source>
        <dbReference type="SAM" id="MobiDB-lite"/>
    </source>
</evidence>
<feature type="region of interest" description="Disordered" evidence="1">
    <location>
        <begin position="1"/>
        <end position="213"/>
    </location>
</feature>
<dbReference type="OrthoDB" id="784889at2759"/>
<comment type="caution">
    <text evidence="2">The sequence shown here is derived from an EMBL/GenBank/DDBJ whole genome shotgun (WGS) entry which is preliminary data.</text>
</comment>
<keyword evidence="3" id="KW-1185">Reference proteome</keyword>
<accession>A0A5B6V1T8</accession>